<dbReference type="Proteomes" id="UP000265520">
    <property type="component" value="Unassembled WGS sequence"/>
</dbReference>
<sequence length="28" mass="3299">MIVSMVKVQLVELILIIQWSFMPRVVLI</sequence>
<reference evidence="1 2" key="1">
    <citation type="journal article" date="2018" name="Front. Plant Sci.">
        <title>Red Clover (Trifolium pratense) and Zigzag Clover (T. medium) - A Picture of Genomic Similarities and Differences.</title>
        <authorList>
            <person name="Dluhosova J."/>
            <person name="Istvanek J."/>
            <person name="Nedelnik J."/>
            <person name="Repkova J."/>
        </authorList>
    </citation>
    <scope>NUCLEOTIDE SEQUENCE [LARGE SCALE GENOMIC DNA]</scope>
    <source>
        <strain evidence="2">cv. 10/8</strain>
        <tissue evidence="1">Leaf</tissue>
    </source>
</reference>
<evidence type="ECO:0000313" key="2">
    <source>
        <dbReference type="Proteomes" id="UP000265520"/>
    </source>
</evidence>
<keyword evidence="2" id="KW-1185">Reference proteome</keyword>
<dbReference type="AlphaFoldDB" id="A0A392VHV8"/>
<name>A0A392VHV8_9FABA</name>
<comment type="caution">
    <text evidence="1">The sequence shown here is derived from an EMBL/GenBank/DDBJ whole genome shotgun (WGS) entry which is preliminary data.</text>
</comment>
<protein>
    <submittedName>
        <fullName evidence="1">Uncharacterized protein</fullName>
    </submittedName>
</protein>
<evidence type="ECO:0000313" key="1">
    <source>
        <dbReference type="EMBL" id="MCI87053.1"/>
    </source>
</evidence>
<feature type="non-terminal residue" evidence="1">
    <location>
        <position position="28"/>
    </location>
</feature>
<dbReference type="EMBL" id="LXQA011156356">
    <property type="protein sequence ID" value="MCI87053.1"/>
    <property type="molecule type" value="Genomic_DNA"/>
</dbReference>
<proteinExistence type="predicted"/>
<accession>A0A392VHV8</accession>
<organism evidence="1 2">
    <name type="scientific">Trifolium medium</name>
    <dbReference type="NCBI Taxonomy" id="97028"/>
    <lineage>
        <taxon>Eukaryota</taxon>
        <taxon>Viridiplantae</taxon>
        <taxon>Streptophyta</taxon>
        <taxon>Embryophyta</taxon>
        <taxon>Tracheophyta</taxon>
        <taxon>Spermatophyta</taxon>
        <taxon>Magnoliopsida</taxon>
        <taxon>eudicotyledons</taxon>
        <taxon>Gunneridae</taxon>
        <taxon>Pentapetalae</taxon>
        <taxon>rosids</taxon>
        <taxon>fabids</taxon>
        <taxon>Fabales</taxon>
        <taxon>Fabaceae</taxon>
        <taxon>Papilionoideae</taxon>
        <taxon>50 kb inversion clade</taxon>
        <taxon>NPAAA clade</taxon>
        <taxon>Hologalegina</taxon>
        <taxon>IRL clade</taxon>
        <taxon>Trifolieae</taxon>
        <taxon>Trifolium</taxon>
    </lineage>
</organism>